<dbReference type="PANTHER" id="PTHR22993:SF9">
    <property type="entry name" value="FORMAMIDOPYRIMIDINE-DNA GLYCOSYLASE"/>
    <property type="match status" value="1"/>
</dbReference>
<keyword evidence="6" id="KW-0234">DNA repair</keyword>
<dbReference type="Pfam" id="PF06831">
    <property type="entry name" value="H2TH"/>
    <property type="match status" value="1"/>
</dbReference>
<dbReference type="EMBL" id="BAAAFO010000004">
    <property type="protein sequence ID" value="GAA0259617.1"/>
    <property type="molecule type" value="Genomic_DNA"/>
</dbReference>
<dbReference type="SMART" id="SM01232">
    <property type="entry name" value="H2TH"/>
    <property type="match status" value="1"/>
</dbReference>
<evidence type="ECO:0000256" key="5">
    <source>
        <dbReference type="ARBA" id="ARBA00023125"/>
    </source>
</evidence>
<evidence type="ECO:0000256" key="4">
    <source>
        <dbReference type="ARBA" id="ARBA00022801"/>
    </source>
</evidence>
<name>A0ABP3EFS8_9GAMM</name>
<evidence type="ECO:0000259" key="10">
    <source>
        <dbReference type="PROSITE" id="PS51068"/>
    </source>
</evidence>
<evidence type="ECO:0000313" key="11">
    <source>
        <dbReference type="EMBL" id="GAA0259617.1"/>
    </source>
</evidence>
<feature type="domain" description="Formamidopyrimidine-DNA glycosylase catalytic" evidence="10">
    <location>
        <begin position="2"/>
        <end position="115"/>
    </location>
</feature>
<dbReference type="Proteomes" id="UP001500657">
    <property type="component" value="Unassembled WGS sequence"/>
</dbReference>
<dbReference type="PANTHER" id="PTHR22993">
    <property type="entry name" value="FORMAMIDOPYRIMIDINE-DNA GLYCOSYLASE"/>
    <property type="match status" value="1"/>
</dbReference>
<evidence type="ECO:0000256" key="3">
    <source>
        <dbReference type="ARBA" id="ARBA00022763"/>
    </source>
</evidence>
<keyword evidence="4" id="KW-0378">Hydrolase</keyword>
<comment type="catalytic activity">
    <reaction evidence="1">
        <text>Hydrolysis of DNA containing ring-opened 7-methylguanine residues, releasing 2,6-diamino-4-hydroxy-5-(N-methyl)formamidopyrimidine.</text>
        <dbReference type="EC" id="3.2.2.23"/>
    </reaction>
</comment>
<evidence type="ECO:0000256" key="2">
    <source>
        <dbReference type="ARBA" id="ARBA00009409"/>
    </source>
</evidence>
<dbReference type="PROSITE" id="PS51068">
    <property type="entry name" value="FPG_CAT"/>
    <property type="match status" value="1"/>
</dbReference>
<reference evidence="12" key="1">
    <citation type="journal article" date="2019" name="Int. J. Syst. Evol. Microbiol.">
        <title>The Global Catalogue of Microorganisms (GCM) 10K type strain sequencing project: providing services to taxonomists for standard genome sequencing and annotation.</title>
        <authorList>
            <consortium name="The Broad Institute Genomics Platform"/>
            <consortium name="The Broad Institute Genome Sequencing Center for Infectious Disease"/>
            <person name="Wu L."/>
            <person name="Ma J."/>
        </authorList>
    </citation>
    <scope>NUCLEOTIDE SEQUENCE [LARGE SCALE GENOMIC DNA]</scope>
    <source>
        <strain evidence="12">JCM 16242</strain>
    </source>
</reference>
<gene>
    <name evidence="11" type="ORF">GCM10009126_26230</name>
</gene>
<dbReference type="RefSeq" id="WP_343883257.1">
    <property type="nucleotide sequence ID" value="NZ_BAAAFO010000004.1"/>
</dbReference>
<sequence>MPELPEIETFRRYLDHTSLRQKIRDVAVTRERILKGVSLRQLAGALKNHSFRKTERHGKYLAVDVGDGKQMVLHFGMTGCLHYVDPDDPDSRYARMIVTFDNGHRLDYDNKRMLGRVRLVDDFDDLIDELELGPDALEIGADAFDERLRSHGGAIKSTLMNQSLVAGLGNTYTDEILFQARIHPATPVDALNPADRKRIYRMMRKVLRKAIDVQGEPDRMPRSYLLPHRSDGAACPRGNGTVHRSRVAGRSAYYCPACQPRAGRKR</sequence>
<comment type="similarity">
    <text evidence="2">Belongs to the FPG family.</text>
</comment>
<evidence type="ECO:0000256" key="1">
    <source>
        <dbReference type="ARBA" id="ARBA00001668"/>
    </source>
</evidence>
<keyword evidence="8" id="KW-0511">Multifunctional enzyme</keyword>
<dbReference type="SUPFAM" id="SSF46946">
    <property type="entry name" value="S13-like H2TH domain"/>
    <property type="match status" value="1"/>
</dbReference>
<accession>A0ABP3EFS8</accession>
<dbReference type="InterPro" id="IPR012319">
    <property type="entry name" value="FPG_cat"/>
</dbReference>
<dbReference type="SMART" id="SM00898">
    <property type="entry name" value="Fapy_DNA_glyco"/>
    <property type="match status" value="1"/>
</dbReference>
<dbReference type="SUPFAM" id="SSF81624">
    <property type="entry name" value="N-terminal domain of MutM-like DNA repair proteins"/>
    <property type="match status" value="1"/>
</dbReference>
<organism evidence="11 12">
    <name type="scientific">Rhodanobacter caeni</name>
    <dbReference type="NCBI Taxonomy" id="657654"/>
    <lineage>
        <taxon>Bacteria</taxon>
        <taxon>Pseudomonadati</taxon>
        <taxon>Pseudomonadota</taxon>
        <taxon>Gammaproteobacteria</taxon>
        <taxon>Lysobacterales</taxon>
        <taxon>Rhodanobacteraceae</taxon>
        <taxon>Rhodanobacter</taxon>
    </lineage>
</organism>
<evidence type="ECO:0000313" key="12">
    <source>
        <dbReference type="Proteomes" id="UP001500657"/>
    </source>
</evidence>
<proteinExistence type="inferred from homology"/>
<keyword evidence="9" id="KW-0326">Glycosidase</keyword>
<evidence type="ECO:0000256" key="6">
    <source>
        <dbReference type="ARBA" id="ARBA00023204"/>
    </source>
</evidence>
<keyword evidence="5" id="KW-0238">DNA-binding</keyword>
<keyword evidence="12" id="KW-1185">Reference proteome</keyword>
<evidence type="ECO:0000256" key="9">
    <source>
        <dbReference type="ARBA" id="ARBA00023295"/>
    </source>
</evidence>
<evidence type="ECO:0000256" key="7">
    <source>
        <dbReference type="ARBA" id="ARBA00023239"/>
    </source>
</evidence>
<comment type="caution">
    <text evidence="11">The sequence shown here is derived from an EMBL/GenBank/DDBJ whole genome shotgun (WGS) entry which is preliminary data.</text>
</comment>
<keyword evidence="7" id="KW-0456">Lyase</keyword>
<evidence type="ECO:0000256" key="8">
    <source>
        <dbReference type="ARBA" id="ARBA00023268"/>
    </source>
</evidence>
<keyword evidence="3" id="KW-0227">DNA damage</keyword>
<dbReference type="Pfam" id="PF01149">
    <property type="entry name" value="Fapy_DNA_glyco"/>
    <property type="match status" value="1"/>
</dbReference>
<dbReference type="InterPro" id="IPR010979">
    <property type="entry name" value="Ribosomal_uS13-like_H2TH"/>
</dbReference>
<dbReference type="InterPro" id="IPR035937">
    <property type="entry name" value="FPG_N"/>
</dbReference>
<protein>
    <submittedName>
        <fullName evidence="11">Formamidopyrimidine-DNA glycosylase</fullName>
    </submittedName>
</protein>
<dbReference type="SUPFAM" id="SSF57716">
    <property type="entry name" value="Glucocorticoid receptor-like (DNA-binding domain)"/>
    <property type="match status" value="1"/>
</dbReference>
<dbReference type="InterPro" id="IPR015886">
    <property type="entry name" value="H2TH_FPG"/>
</dbReference>
<dbReference type="Gene3D" id="1.10.8.50">
    <property type="match status" value="1"/>
</dbReference>
<dbReference type="Gene3D" id="3.20.190.10">
    <property type="entry name" value="MutM-like, N-terminal"/>
    <property type="match status" value="1"/>
</dbReference>